<keyword evidence="4" id="KW-0808">Transferase</keyword>
<protein>
    <submittedName>
        <fullName evidence="4">Deoxyguanosine kinase</fullName>
        <ecNumber evidence="4">2.7.1.113</ecNumber>
    </submittedName>
</protein>
<dbReference type="Gene3D" id="3.40.50.300">
    <property type="entry name" value="P-loop containing nucleotide triphosphate hydrolases"/>
    <property type="match status" value="1"/>
</dbReference>
<keyword evidence="2" id="KW-0067">ATP-binding</keyword>
<dbReference type="GO" id="GO:0004138">
    <property type="term" value="F:deoxyguanosine kinase activity"/>
    <property type="evidence" value="ECO:0007669"/>
    <property type="project" value="UniProtKB-EC"/>
</dbReference>
<dbReference type="GO" id="GO:0005524">
    <property type="term" value="F:ATP binding"/>
    <property type="evidence" value="ECO:0007669"/>
    <property type="project" value="UniProtKB-KW"/>
</dbReference>
<evidence type="ECO:0000256" key="1">
    <source>
        <dbReference type="PIRSR" id="PIRSR000705-1"/>
    </source>
</evidence>
<keyword evidence="2" id="KW-0547">Nucleotide-binding</keyword>
<dbReference type="SUPFAM" id="SSF52540">
    <property type="entry name" value="P-loop containing nucleoside triphosphate hydrolases"/>
    <property type="match status" value="1"/>
</dbReference>
<organism evidence="4 5">
    <name type="scientific">Mesotoga infera</name>
    <dbReference type="NCBI Taxonomy" id="1236046"/>
    <lineage>
        <taxon>Bacteria</taxon>
        <taxon>Thermotogati</taxon>
        <taxon>Thermotogota</taxon>
        <taxon>Thermotogae</taxon>
        <taxon>Kosmotogales</taxon>
        <taxon>Kosmotogaceae</taxon>
        <taxon>Mesotoga</taxon>
    </lineage>
</organism>
<dbReference type="Pfam" id="PF01712">
    <property type="entry name" value="dNK"/>
    <property type="match status" value="1"/>
</dbReference>
<feature type="binding site" evidence="2">
    <location>
        <begin position="14"/>
        <end position="22"/>
    </location>
    <ligand>
        <name>ATP</name>
        <dbReference type="ChEBI" id="CHEBI:30616"/>
    </ligand>
</feature>
<evidence type="ECO:0000256" key="2">
    <source>
        <dbReference type="PIRSR" id="PIRSR000705-3"/>
    </source>
</evidence>
<feature type="active site" description="Proton acceptor" evidence="1">
    <location>
        <position position="88"/>
    </location>
</feature>
<gene>
    <name evidence="4" type="primary">dgk</name>
    <name evidence="4" type="ORF">MESINF_2220</name>
</gene>
<accession>A0A7Z7PQ09</accession>
<feature type="domain" description="Deoxynucleoside kinase" evidence="3">
    <location>
        <begin position="10"/>
        <end position="201"/>
    </location>
</feature>
<dbReference type="KEGG" id="minf:MESINF_2220"/>
<dbReference type="PIRSF" id="PIRSF000705">
    <property type="entry name" value="DNK"/>
    <property type="match status" value="1"/>
</dbReference>
<dbReference type="CDD" id="cd01673">
    <property type="entry name" value="dNK"/>
    <property type="match status" value="1"/>
</dbReference>
<evidence type="ECO:0000313" key="5">
    <source>
        <dbReference type="Proteomes" id="UP000250796"/>
    </source>
</evidence>
<proteinExistence type="predicted"/>
<dbReference type="Proteomes" id="UP000250796">
    <property type="component" value="Chromosome MESINF"/>
</dbReference>
<dbReference type="InterPro" id="IPR050566">
    <property type="entry name" value="Deoxyribonucleoside_kinase"/>
</dbReference>
<feature type="binding site" evidence="2">
    <location>
        <begin position="140"/>
        <end position="144"/>
    </location>
    <ligand>
        <name>ATP</name>
        <dbReference type="ChEBI" id="CHEBI:30616"/>
    </ligand>
</feature>
<dbReference type="InterPro" id="IPR027417">
    <property type="entry name" value="P-loop_NTPase"/>
</dbReference>
<dbReference type="EMBL" id="LS974202">
    <property type="protein sequence ID" value="SSC13660.1"/>
    <property type="molecule type" value="Genomic_DNA"/>
</dbReference>
<dbReference type="AlphaFoldDB" id="A0A7Z7PQ09"/>
<dbReference type="InterPro" id="IPR031314">
    <property type="entry name" value="DNK_dom"/>
</dbReference>
<dbReference type="PANTHER" id="PTHR10513">
    <property type="entry name" value="DEOXYNUCLEOSIDE KINASE"/>
    <property type="match status" value="1"/>
</dbReference>
<sequence>MFSIISGKYIAVEGVIGVGKTTLVRNLSLKYSIPTVLEVVEENPFLPSFYEDMDRWAFQTQLFFLVSRFDQQSAVKKTAAQGQGVVSDYTFYKDHLFASLTLKGDQLELYEKIFKVLQDQVPTPDLVVYLYADVNVLMNRIALRDRPFERSMDRNYISMLSEAYEKHMCSERNFPVLRIDTSSMDFVRNQKDLYEIFERIEASL</sequence>
<evidence type="ECO:0000259" key="3">
    <source>
        <dbReference type="Pfam" id="PF01712"/>
    </source>
</evidence>
<dbReference type="PANTHER" id="PTHR10513:SF46">
    <property type="entry name" value="DEOXYGUANOSINE KINASE"/>
    <property type="match status" value="1"/>
</dbReference>
<keyword evidence="5" id="KW-1185">Reference proteome</keyword>
<reference evidence="4 5" key="1">
    <citation type="submission" date="2017-01" db="EMBL/GenBank/DDBJ databases">
        <authorList>
            <person name="Erauso G."/>
        </authorList>
    </citation>
    <scope>NUCLEOTIDE SEQUENCE [LARGE SCALE GENOMIC DNA]</scope>
    <source>
        <strain evidence="4">MESINF1</strain>
    </source>
</reference>
<dbReference type="GO" id="GO:0005737">
    <property type="term" value="C:cytoplasm"/>
    <property type="evidence" value="ECO:0007669"/>
    <property type="project" value="TreeGrafter"/>
</dbReference>
<name>A0A7Z7PQ09_9BACT</name>
<evidence type="ECO:0000313" key="4">
    <source>
        <dbReference type="EMBL" id="SSC13660.1"/>
    </source>
</evidence>
<dbReference type="EC" id="2.7.1.113" evidence="4"/>
<dbReference type="InterPro" id="IPR002624">
    <property type="entry name" value="DCK/DGK"/>
</dbReference>
<dbReference type="RefSeq" id="WP_169699785.1">
    <property type="nucleotide sequence ID" value="NZ_LS974202.1"/>
</dbReference>
<keyword evidence="4" id="KW-0418">Kinase</keyword>